<dbReference type="Pfam" id="PF08263">
    <property type="entry name" value="LRRNT_2"/>
    <property type="match status" value="1"/>
</dbReference>
<evidence type="ECO:0000256" key="2">
    <source>
        <dbReference type="ARBA" id="ARBA00009592"/>
    </source>
</evidence>
<dbReference type="RefSeq" id="XP_017979618.1">
    <property type="nucleotide sequence ID" value="XM_018124129.1"/>
</dbReference>
<organism evidence="16 17">
    <name type="scientific">Theobroma cacao</name>
    <name type="common">Cacao</name>
    <name type="synonym">Cocoa</name>
    <dbReference type="NCBI Taxonomy" id="3641"/>
    <lineage>
        <taxon>Eukaryota</taxon>
        <taxon>Viridiplantae</taxon>
        <taxon>Streptophyta</taxon>
        <taxon>Embryophyta</taxon>
        <taxon>Tracheophyta</taxon>
        <taxon>Spermatophyta</taxon>
        <taxon>Magnoliopsida</taxon>
        <taxon>eudicotyledons</taxon>
        <taxon>Gunneridae</taxon>
        <taxon>Pentapetalae</taxon>
        <taxon>rosids</taxon>
        <taxon>malvids</taxon>
        <taxon>Malvales</taxon>
        <taxon>Malvaceae</taxon>
        <taxon>Byttnerioideae</taxon>
        <taxon>Theobroma</taxon>
    </lineage>
</organism>
<keyword evidence="4" id="KW-0433">Leucine-rich repeat</keyword>
<dbReference type="Gramene" id="Tc07v2_t006940.1">
    <property type="protein sequence ID" value="Tc07v2_p006940.1"/>
    <property type="gene ID" value="Tc07v2_g006940"/>
</dbReference>
<dbReference type="Proteomes" id="UP000694886">
    <property type="component" value="Chromosome 7"/>
</dbReference>
<keyword evidence="10" id="KW-0675">Receptor</keyword>
<feature type="region of interest" description="Disordered" evidence="12">
    <location>
        <begin position="492"/>
        <end position="511"/>
    </location>
</feature>
<keyword evidence="5 13" id="KW-0812">Transmembrane</keyword>
<dbReference type="PANTHER" id="PTHR48063">
    <property type="entry name" value="LRR RECEPTOR-LIKE KINASE"/>
    <property type="match status" value="1"/>
</dbReference>
<accession>A0AB32WNV8</accession>
<dbReference type="InterPro" id="IPR046956">
    <property type="entry name" value="RLP23-like"/>
</dbReference>
<dbReference type="SUPFAM" id="SSF52058">
    <property type="entry name" value="L domain-like"/>
    <property type="match status" value="2"/>
</dbReference>
<protein>
    <submittedName>
        <fullName evidence="17">LRR receptor-like serine/threonine-protein kinase GSO1</fullName>
    </submittedName>
</protein>
<dbReference type="Pfam" id="PF00560">
    <property type="entry name" value="LRR_1"/>
    <property type="match status" value="6"/>
</dbReference>
<evidence type="ECO:0000256" key="11">
    <source>
        <dbReference type="ARBA" id="ARBA00023180"/>
    </source>
</evidence>
<keyword evidence="7" id="KW-0677">Repeat</keyword>
<feature type="signal peptide" evidence="14">
    <location>
        <begin position="1"/>
        <end position="28"/>
    </location>
</feature>
<proteinExistence type="inferred from homology"/>
<evidence type="ECO:0000313" key="17">
    <source>
        <dbReference type="RefSeq" id="XP_017979618.1"/>
    </source>
</evidence>
<dbReference type="Pfam" id="PF13855">
    <property type="entry name" value="LRR_8"/>
    <property type="match status" value="1"/>
</dbReference>
<dbReference type="AlphaFoldDB" id="A0AB32WNV8"/>
<evidence type="ECO:0000256" key="12">
    <source>
        <dbReference type="SAM" id="MobiDB-lite"/>
    </source>
</evidence>
<evidence type="ECO:0000256" key="3">
    <source>
        <dbReference type="ARBA" id="ARBA00022475"/>
    </source>
</evidence>
<dbReference type="InterPro" id="IPR013210">
    <property type="entry name" value="LRR_N_plant-typ"/>
</dbReference>
<reference evidence="16" key="1">
    <citation type="journal article" date="1997" name="Nucleic Acids Res.">
        <title>tRNAscan-SE: a program for improved detection of transfer RNA genes in genomic sequence.</title>
        <authorList>
            <person name="Lowe T.M."/>
            <person name="Eddy S.R."/>
        </authorList>
    </citation>
    <scope>NUCLEOTIDE SEQUENCE [LARGE SCALE GENOMIC DNA]</scope>
    <source>
        <strain evidence="16">r\B97-61/B2</strain>
    </source>
</reference>
<name>A0AB32WNV8_THECC</name>
<dbReference type="InterPro" id="IPR032675">
    <property type="entry name" value="LRR_dom_sf"/>
</dbReference>
<keyword evidence="8 13" id="KW-1133">Transmembrane helix</keyword>
<dbReference type="KEGG" id="tcc:18593931"/>
<evidence type="ECO:0000256" key="1">
    <source>
        <dbReference type="ARBA" id="ARBA00004251"/>
    </source>
</evidence>
<sequence length="578" mass="64510">MSGDKYSIHLLLVLFLALVFLLQKSTKADVLVQCKESERQALLDFKQSLAAESVMDFGISSWGSENDERDCCTWIGVECCNNTGHVIKLDLSYLIGSVKEISDSIPSWFWNVFSFGTRSVNLSFNQISGTLPNNRIAILFLDLSSNNLTGPLPQMTNLLVTLNLSKNKFSGSINSICHIPARVLNLLDLSNNLFSGVVPDCLARWQDSLKALNLAENNLSGSIPRSIGSLISLQMLSLRSNSFSGPFPSSLGNCWGLKFLDFSDNKLSGNIPEWMGESFSSLIFLSLQTNKFNGTIPHQICGLNNIQILDLSVNKLSGTLPRCLNKFTSMAQDMNLSRTIEHSISRKLDPNSVFIDVNYVDEALFTWKGKKQKYAKILGLLLAIDLSNNRLTGEIPKELTSLRQLVALNLSRNFLSGKIPGKIGQLRQLQALDLSRNNFSGGIPSSLSELTFLSTLDLSYNYLSGKIPTGTQIQLFDPSTFSHNHGLCGPPVTPNCSGSAETPQGQPRRGQDDFDEFRKWFYAGMGLGFIVGFWGICGALLFKRSWRHSYFRFLDNMKDWLYVRFVLQKARLERRIRT</sequence>
<evidence type="ECO:0000256" key="10">
    <source>
        <dbReference type="ARBA" id="ARBA00023170"/>
    </source>
</evidence>
<dbReference type="PANTHER" id="PTHR48063:SF101">
    <property type="entry name" value="LRR RECEPTOR-LIKE SERINE_THREONINE-PROTEIN KINASE FLS2"/>
    <property type="match status" value="1"/>
</dbReference>
<dbReference type="GO" id="GO:0005886">
    <property type="term" value="C:plasma membrane"/>
    <property type="evidence" value="ECO:0007669"/>
    <property type="project" value="UniProtKB-SubCell"/>
</dbReference>
<comment type="subcellular location">
    <subcellularLocation>
        <location evidence="1">Cell membrane</location>
        <topology evidence="1">Single-pass type I membrane protein</topology>
    </subcellularLocation>
</comment>
<evidence type="ECO:0000256" key="6">
    <source>
        <dbReference type="ARBA" id="ARBA00022729"/>
    </source>
</evidence>
<feature type="transmembrane region" description="Helical" evidence="13">
    <location>
        <begin position="520"/>
        <end position="542"/>
    </location>
</feature>
<feature type="chain" id="PRO_5044303444" evidence="14">
    <location>
        <begin position="29"/>
        <end position="578"/>
    </location>
</feature>
<gene>
    <name evidence="17" type="primary">LOC18593931</name>
</gene>
<feature type="domain" description="Leucine-rich repeat-containing N-terminal plant-type" evidence="15">
    <location>
        <begin position="37"/>
        <end position="79"/>
    </location>
</feature>
<dbReference type="FunFam" id="3.80.10.10:FF:000095">
    <property type="entry name" value="LRR receptor-like serine/threonine-protein kinase GSO1"/>
    <property type="match status" value="1"/>
</dbReference>
<dbReference type="GeneID" id="18593931"/>
<keyword evidence="9 13" id="KW-0472">Membrane</keyword>
<dbReference type="Gene3D" id="3.80.10.10">
    <property type="entry name" value="Ribonuclease Inhibitor"/>
    <property type="match status" value="2"/>
</dbReference>
<keyword evidence="11" id="KW-0325">Glycoprotein</keyword>
<evidence type="ECO:0000256" key="7">
    <source>
        <dbReference type="ARBA" id="ARBA00022737"/>
    </source>
</evidence>
<evidence type="ECO:0000256" key="8">
    <source>
        <dbReference type="ARBA" id="ARBA00022989"/>
    </source>
</evidence>
<evidence type="ECO:0000256" key="13">
    <source>
        <dbReference type="SAM" id="Phobius"/>
    </source>
</evidence>
<evidence type="ECO:0000256" key="14">
    <source>
        <dbReference type="SAM" id="SignalP"/>
    </source>
</evidence>
<dbReference type="PRINTS" id="PR00019">
    <property type="entry name" value="LEURICHRPT"/>
</dbReference>
<evidence type="ECO:0000256" key="4">
    <source>
        <dbReference type="ARBA" id="ARBA00022614"/>
    </source>
</evidence>
<feature type="compositionally biased region" description="Polar residues" evidence="12">
    <location>
        <begin position="494"/>
        <end position="505"/>
    </location>
</feature>
<keyword evidence="6 14" id="KW-0732">Signal</keyword>
<dbReference type="FunFam" id="3.80.10.10:FF:000111">
    <property type="entry name" value="LRR receptor-like serine/threonine-protein kinase ERECTA"/>
    <property type="match status" value="1"/>
</dbReference>
<evidence type="ECO:0000256" key="5">
    <source>
        <dbReference type="ARBA" id="ARBA00022692"/>
    </source>
</evidence>
<dbReference type="InterPro" id="IPR001611">
    <property type="entry name" value="Leu-rich_rpt"/>
</dbReference>
<keyword evidence="3" id="KW-1003">Cell membrane</keyword>
<evidence type="ECO:0000313" key="16">
    <source>
        <dbReference type="Proteomes" id="UP000694886"/>
    </source>
</evidence>
<reference evidence="17" key="2">
    <citation type="submission" date="2025-08" db="UniProtKB">
        <authorList>
            <consortium name="RefSeq"/>
        </authorList>
    </citation>
    <scope>IDENTIFICATION</scope>
</reference>
<comment type="similarity">
    <text evidence="2">Belongs to the RLP family.</text>
</comment>
<evidence type="ECO:0000256" key="9">
    <source>
        <dbReference type="ARBA" id="ARBA00023136"/>
    </source>
</evidence>
<evidence type="ECO:0000259" key="15">
    <source>
        <dbReference type="Pfam" id="PF08263"/>
    </source>
</evidence>